<protein>
    <submittedName>
        <fullName evidence="7">SecY-independent transporter protein</fullName>
    </submittedName>
</protein>
<feature type="transmembrane region" description="Helical" evidence="6">
    <location>
        <begin position="113"/>
        <end position="133"/>
    </location>
</feature>
<dbReference type="Pfam" id="PF00902">
    <property type="entry name" value="TatC"/>
    <property type="match status" value="1"/>
</dbReference>
<dbReference type="GO" id="GO:0009977">
    <property type="term" value="F:proton motive force dependent protein transmembrane transporter activity"/>
    <property type="evidence" value="ECO:0007669"/>
    <property type="project" value="TreeGrafter"/>
</dbReference>
<evidence type="ECO:0000256" key="2">
    <source>
        <dbReference type="ARBA" id="ARBA00008882"/>
    </source>
</evidence>
<evidence type="ECO:0000256" key="3">
    <source>
        <dbReference type="ARBA" id="ARBA00022692"/>
    </source>
</evidence>
<dbReference type="PRINTS" id="PR01840">
    <property type="entry name" value="TATCFAMILY"/>
</dbReference>
<feature type="transmembrane region" description="Helical" evidence="6">
    <location>
        <begin position="26"/>
        <end position="44"/>
    </location>
</feature>
<keyword evidence="7" id="KW-0496">Mitochondrion</keyword>
<dbReference type="GO" id="GO:0043953">
    <property type="term" value="P:protein transport by the Tat complex"/>
    <property type="evidence" value="ECO:0007669"/>
    <property type="project" value="TreeGrafter"/>
</dbReference>
<dbReference type="GO" id="GO:0033281">
    <property type="term" value="C:TAT protein transport complex"/>
    <property type="evidence" value="ECO:0007669"/>
    <property type="project" value="TreeGrafter"/>
</dbReference>
<dbReference type="GO" id="GO:0065002">
    <property type="term" value="P:intracellular protein transmembrane transport"/>
    <property type="evidence" value="ECO:0007669"/>
    <property type="project" value="TreeGrafter"/>
</dbReference>
<gene>
    <name evidence="7" type="primary">tatC</name>
</gene>
<proteinExistence type="inferred from homology"/>
<feature type="transmembrane region" description="Helical" evidence="6">
    <location>
        <begin position="70"/>
        <end position="92"/>
    </location>
</feature>
<dbReference type="EMBL" id="LC604817">
    <property type="protein sequence ID" value="BCT02607.1"/>
    <property type="molecule type" value="Genomic_DNA"/>
</dbReference>
<dbReference type="InterPro" id="IPR002033">
    <property type="entry name" value="TatC"/>
</dbReference>
<dbReference type="AlphaFoldDB" id="A0A8D5Q0H0"/>
<keyword evidence="5 6" id="KW-0472">Membrane</keyword>
<evidence type="ECO:0000256" key="4">
    <source>
        <dbReference type="ARBA" id="ARBA00022989"/>
    </source>
</evidence>
<comment type="similarity">
    <text evidence="2">Belongs to the TatC family.</text>
</comment>
<keyword evidence="3 6" id="KW-0812">Transmembrane</keyword>
<evidence type="ECO:0000313" key="7">
    <source>
        <dbReference type="EMBL" id="BCT02607.1"/>
    </source>
</evidence>
<feature type="transmembrane region" description="Helical" evidence="6">
    <location>
        <begin position="199"/>
        <end position="215"/>
    </location>
</feature>
<dbReference type="PANTHER" id="PTHR30371:SF0">
    <property type="entry name" value="SEC-INDEPENDENT PROTEIN TRANSLOCASE PROTEIN TATC, CHLOROPLASTIC-RELATED"/>
    <property type="match status" value="1"/>
</dbReference>
<geneLocation type="mitochondrion" evidence="7"/>
<evidence type="ECO:0000256" key="5">
    <source>
        <dbReference type="ARBA" id="ARBA00023136"/>
    </source>
</evidence>
<feature type="transmembrane region" description="Helical" evidence="6">
    <location>
        <begin position="227"/>
        <end position="246"/>
    </location>
</feature>
<evidence type="ECO:0000256" key="1">
    <source>
        <dbReference type="ARBA" id="ARBA00004141"/>
    </source>
</evidence>
<feature type="transmembrane region" description="Helical" evidence="6">
    <location>
        <begin position="161"/>
        <end position="187"/>
    </location>
</feature>
<dbReference type="PANTHER" id="PTHR30371">
    <property type="entry name" value="SEC-INDEPENDENT PROTEIN TRANSLOCASE PROTEIN TATC"/>
    <property type="match status" value="1"/>
</dbReference>
<name>A0A8D5Q0H0_9CHLO</name>
<accession>A0A8D5Q0H0</accession>
<reference evidence="7" key="1">
    <citation type="submission" date="2021-02" db="EMBL/GenBank/DDBJ databases">
        <title>Organelle genome of a novel green alga in the class Trebouxiophyceae.</title>
        <authorList>
            <person name="Takusagawa M."/>
            <person name="Misumi O."/>
            <person name="Inui T.I."/>
            <person name="Kato S."/>
            <person name="Matsunaga S."/>
            <person name="Kuroiwa H."/>
            <person name="Kuroiwa T."/>
        </authorList>
    </citation>
    <scope>NUCLEOTIDE SEQUENCE</scope>
    <source>
        <strain evidence="7">311 I</strain>
    </source>
</reference>
<sequence>MNLSGLPQISKNAPIFIFMQEIKWRLFYSLLSVLITFWTCYYVSPDILFWITKPCREFQSHFVFLNLPEAFYTTLTVCGLITWCICLPILWYHCWCFLVPGFTLTERTRISRVGIVFFILYGISIWWTFQYFAPYLTKFLLQFQIQQNTFIVEYQATLSAYVSWILSCLVIAFFVCQWPTLLFIGLAWQKLSIKFLTQYRKVTFFACILIAATLSPPELVIQIGTTFFLWLYTEIILWCFYIYLAFENKE</sequence>
<comment type="subcellular location">
    <subcellularLocation>
        <location evidence="1">Membrane</location>
        <topology evidence="1">Multi-pass membrane protein</topology>
    </subcellularLocation>
</comment>
<evidence type="ECO:0000256" key="6">
    <source>
        <dbReference type="SAM" id="Phobius"/>
    </source>
</evidence>
<keyword evidence="4 6" id="KW-1133">Transmembrane helix</keyword>
<organism evidence="7">
    <name type="scientific">Medakamo hakoo</name>
    <dbReference type="NCBI Taxonomy" id="3113649"/>
    <lineage>
        <taxon>Eukaryota</taxon>
        <taxon>Viridiplantae</taxon>
        <taxon>Chlorophyta</taxon>
        <taxon>core chlorophytes</taxon>
        <taxon>Trebouxiophyceae</taxon>
        <taxon>Trebouxiophyceae incertae sedis</taxon>
        <taxon>Coccomyxaceae</taxon>
        <taxon>Medakamo</taxon>
    </lineage>
</organism>